<keyword evidence="1 2" id="KW-0238">DNA-binding</keyword>
<dbReference type="Gene3D" id="1.10.357.10">
    <property type="entry name" value="Tetracycline Repressor, domain 2"/>
    <property type="match status" value="1"/>
</dbReference>
<sequence>MNKKELSSRETRKLIIDKSRELFISDGFNNVSLNHIAESLGMTRGALYHHYKNKEDIFINVLEEVQKEVAEYIEKKALEEDDPWEQLVYGCIAFVRKATEEDVVKLLLIDGPSVIPWSKWKEMDNNNSTKTLIEQLDILRRNNLLDNLNINHSAHLISGALNELAIYIASGNTISNEEMESCITNLLRGFKCNG</sequence>
<reference evidence="4 5" key="1">
    <citation type="submission" date="2020-06" db="EMBL/GenBank/DDBJ databases">
        <title>Reclassification of Facklamia ignava, Facklamia soureckii and Facklami tabacinasalis as Falseniella iganva gen. nov., comb. nov., Hutsoniella ignava gen. nov., comb. nov., and Ruoffia tabacinasalis gen. nov., comb. nov and description of Ruoffia haltotolerans sp. nov., isolated from hypersaline Inland Sea of Qatar.</title>
        <authorList>
            <person name="Fotedar R."/>
            <person name="Sankaranarayanan K."/>
            <person name="Lawson P."/>
            <person name="Caldwell M."/>
            <person name="Zeyara A."/>
            <person name="Al Malki A."/>
            <person name="Ali M."/>
        </authorList>
    </citation>
    <scope>NUCLEOTIDE SEQUENCE [LARGE SCALE GENOMIC DNA]</scope>
    <source>
        <strain evidence="4 5">INB8</strain>
    </source>
</reference>
<comment type="caution">
    <text evidence="4">The sequence shown here is derived from an EMBL/GenBank/DDBJ whole genome shotgun (WGS) entry which is preliminary data.</text>
</comment>
<feature type="domain" description="HTH tetR-type" evidence="3">
    <location>
        <begin position="9"/>
        <end position="69"/>
    </location>
</feature>
<evidence type="ECO:0000313" key="5">
    <source>
        <dbReference type="Proteomes" id="UP000571018"/>
    </source>
</evidence>
<protein>
    <submittedName>
        <fullName evidence="4">TetR/AcrR family transcriptional regulator</fullName>
    </submittedName>
</protein>
<evidence type="ECO:0000256" key="2">
    <source>
        <dbReference type="PROSITE-ProRule" id="PRU00335"/>
    </source>
</evidence>
<dbReference type="PROSITE" id="PS50977">
    <property type="entry name" value="HTH_TETR_2"/>
    <property type="match status" value="1"/>
</dbReference>
<accession>A0A839A6F5</accession>
<organism evidence="4 5">
    <name type="scientific">Ruoffia halotolerans</name>
    <dbReference type="NCBI Taxonomy" id="2748684"/>
    <lineage>
        <taxon>Bacteria</taxon>
        <taxon>Bacillati</taxon>
        <taxon>Bacillota</taxon>
        <taxon>Bacilli</taxon>
        <taxon>Lactobacillales</taxon>
        <taxon>Aerococcaceae</taxon>
        <taxon>Ruoffia</taxon>
    </lineage>
</organism>
<evidence type="ECO:0000256" key="1">
    <source>
        <dbReference type="ARBA" id="ARBA00023125"/>
    </source>
</evidence>
<dbReference type="PRINTS" id="PR00455">
    <property type="entry name" value="HTHTETR"/>
</dbReference>
<name>A0A839A6F5_9LACT</name>
<dbReference type="Pfam" id="PF21351">
    <property type="entry name" value="TetR_C_41"/>
    <property type="match status" value="1"/>
</dbReference>
<dbReference type="GO" id="GO:0003677">
    <property type="term" value="F:DNA binding"/>
    <property type="evidence" value="ECO:0007669"/>
    <property type="project" value="UniProtKB-UniRule"/>
</dbReference>
<dbReference type="InterPro" id="IPR001647">
    <property type="entry name" value="HTH_TetR"/>
</dbReference>
<dbReference type="EMBL" id="JACAOA010000011">
    <property type="protein sequence ID" value="MBA5729273.1"/>
    <property type="molecule type" value="Genomic_DNA"/>
</dbReference>
<evidence type="ECO:0000313" key="4">
    <source>
        <dbReference type="EMBL" id="MBA5729273.1"/>
    </source>
</evidence>
<dbReference type="AlphaFoldDB" id="A0A839A6F5"/>
<dbReference type="RefSeq" id="WP_218930974.1">
    <property type="nucleotide sequence ID" value="NZ_JACAOA010000011.1"/>
</dbReference>
<proteinExistence type="predicted"/>
<dbReference type="Pfam" id="PF00440">
    <property type="entry name" value="TetR_N"/>
    <property type="match status" value="1"/>
</dbReference>
<feature type="DNA-binding region" description="H-T-H motif" evidence="2">
    <location>
        <begin position="32"/>
        <end position="51"/>
    </location>
</feature>
<dbReference type="InterPro" id="IPR049484">
    <property type="entry name" value="Rv0078-like_C"/>
</dbReference>
<dbReference type="SUPFAM" id="SSF46689">
    <property type="entry name" value="Homeodomain-like"/>
    <property type="match status" value="1"/>
</dbReference>
<dbReference type="InterPro" id="IPR050624">
    <property type="entry name" value="HTH-type_Tx_Regulator"/>
</dbReference>
<gene>
    <name evidence="4" type="ORF">HW423_05690</name>
</gene>
<dbReference type="InterPro" id="IPR009057">
    <property type="entry name" value="Homeodomain-like_sf"/>
</dbReference>
<evidence type="ECO:0000259" key="3">
    <source>
        <dbReference type="PROSITE" id="PS50977"/>
    </source>
</evidence>
<dbReference type="Proteomes" id="UP000571018">
    <property type="component" value="Unassembled WGS sequence"/>
</dbReference>
<dbReference type="PANTHER" id="PTHR43479">
    <property type="entry name" value="ACREF/ENVCD OPERON REPRESSOR-RELATED"/>
    <property type="match status" value="1"/>
</dbReference>
<dbReference type="PANTHER" id="PTHR43479:SF11">
    <property type="entry name" value="ACREF_ENVCD OPERON REPRESSOR-RELATED"/>
    <property type="match status" value="1"/>
</dbReference>
<keyword evidence="5" id="KW-1185">Reference proteome</keyword>